<evidence type="ECO:0000256" key="3">
    <source>
        <dbReference type="ARBA" id="ARBA00022490"/>
    </source>
</evidence>
<dbReference type="InterPro" id="IPR045326">
    <property type="entry name" value="ATG17-like_dom"/>
</dbReference>
<keyword evidence="3 6" id="KW-0963">Cytoplasm</keyword>
<evidence type="ECO:0000313" key="9">
    <source>
        <dbReference type="Proteomes" id="UP000016929"/>
    </source>
</evidence>
<comment type="subcellular location">
    <subcellularLocation>
        <location evidence="6">Cytoplasm</location>
    </subcellularLocation>
    <subcellularLocation>
        <location evidence="6">Preautophagosomal structure membrane</location>
        <topology evidence="6">Peripheral membrane protein</topology>
    </subcellularLocation>
</comment>
<dbReference type="GO" id="GO:1990316">
    <property type="term" value="C:Atg1/ULK1 kinase complex"/>
    <property type="evidence" value="ECO:0007669"/>
    <property type="project" value="TreeGrafter"/>
</dbReference>
<proteinExistence type="inferred from homology"/>
<protein>
    <recommendedName>
        <fullName evidence="2 6">Autophagy-related protein 17</fullName>
    </recommendedName>
</protein>
<organism evidence="8 9">
    <name type="scientific">Fusarium oxysporum f. sp. cubense (strain race 4)</name>
    <name type="common">Panama disease fungus</name>
    <dbReference type="NCBI Taxonomy" id="2502994"/>
    <lineage>
        <taxon>Eukaryota</taxon>
        <taxon>Fungi</taxon>
        <taxon>Dikarya</taxon>
        <taxon>Ascomycota</taxon>
        <taxon>Pezizomycotina</taxon>
        <taxon>Sordariomycetes</taxon>
        <taxon>Hypocreomycetidae</taxon>
        <taxon>Hypocreales</taxon>
        <taxon>Nectriaceae</taxon>
        <taxon>Fusarium</taxon>
        <taxon>Fusarium oxysporum species complex</taxon>
    </lineage>
</organism>
<reference evidence="9" key="2">
    <citation type="journal article" date="2014" name="PLoS ONE">
        <title>Genome and Transcriptome Analysis of the Fungal Pathogen Fusarium oxysporum f. sp. cubense Causing Banana Vascular Wilt Disease.</title>
        <authorList>
            <person name="Guo L."/>
            <person name="Han L."/>
            <person name="Yang L."/>
            <person name="Zeng H."/>
            <person name="Fan D."/>
            <person name="Zhu Y."/>
            <person name="Feng Y."/>
            <person name="Wang G."/>
            <person name="Peng C."/>
            <person name="Jiang X."/>
            <person name="Zhou D."/>
            <person name="Ni P."/>
            <person name="Liang C."/>
            <person name="Liu L."/>
            <person name="Wang J."/>
            <person name="Mao C."/>
            <person name="Fang X."/>
            <person name="Peng M."/>
            <person name="Huang J."/>
        </authorList>
    </citation>
    <scope>NUCLEOTIDE SEQUENCE [LARGE SCALE GENOMIC DNA]</scope>
    <source>
        <strain evidence="9">race 4</strain>
    </source>
</reference>
<comment type="function">
    <text evidence="6">Autophagy-specific protein that functions in response to autophagy-inducing signals as a scaffold to recruit other ATG proteins to organize preautophagosomal structure (PAS) formation. Modulates the timing and magnitude of the autophagy response, such as the size of the sequestering vesicles. Plays particularly a role in pexophagy and nucleophagy.</text>
</comment>
<gene>
    <name evidence="8" type="ORF">FOC4_g10010830</name>
</gene>
<dbReference type="Proteomes" id="UP000016929">
    <property type="component" value="Unassembled WGS sequence"/>
</dbReference>
<comment type="similarity">
    <text evidence="1 6">Belongs to the ATG17 family.</text>
</comment>
<evidence type="ECO:0000313" key="8">
    <source>
        <dbReference type="EMBL" id="EMT64334.1"/>
    </source>
</evidence>
<evidence type="ECO:0000256" key="2">
    <source>
        <dbReference type="ARBA" id="ARBA00013806"/>
    </source>
</evidence>
<dbReference type="HOGENOM" id="CLU_1927785_0_0_1"/>
<feature type="domain" description="Autophagy protein ATG17-like" evidence="7">
    <location>
        <begin position="2"/>
        <end position="77"/>
    </location>
</feature>
<accession>N1RF56</accession>
<dbReference type="PANTHER" id="PTHR28005">
    <property type="entry name" value="AUTOPHAGY-RELATED PROTEIN 17"/>
    <property type="match status" value="1"/>
</dbReference>
<keyword evidence="5" id="KW-0472">Membrane</keyword>
<dbReference type="InterPro" id="IPR007240">
    <property type="entry name" value="Atg17"/>
</dbReference>
<dbReference type="GO" id="GO:0034045">
    <property type="term" value="C:phagophore assembly site membrane"/>
    <property type="evidence" value="ECO:0007669"/>
    <property type="project" value="UniProtKB-SubCell"/>
</dbReference>
<dbReference type="GO" id="GO:0034727">
    <property type="term" value="P:piecemeal microautophagy of the nucleus"/>
    <property type="evidence" value="ECO:0007669"/>
    <property type="project" value="TreeGrafter"/>
</dbReference>
<evidence type="ECO:0000256" key="4">
    <source>
        <dbReference type="ARBA" id="ARBA00023006"/>
    </source>
</evidence>
<dbReference type="GO" id="GO:0000045">
    <property type="term" value="P:autophagosome assembly"/>
    <property type="evidence" value="ECO:0007669"/>
    <property type="project" value="TreeGrafter"/>
</dbReference>
<keyword evidence="4 6" id="KW-0072">Autophagy</keyword>
<evidence type="ECO:0000256" key="1">
    <source>
        <dbReference type="ARBA" id="ARBA00006259"/>
    </source>
</evidence>
<name>N1RF56_FUSC4</name>
<evidence type="ECO:0000256" key="5">
    <source>
        <dbReference type="ARBA" id="ARBA00023136"/>
    </source>
</evidence>
<dbReference type="GO" id="GO:0000422">
    <property type="term" value="P:autophagy of mitochondrion"/>
    <property type="evidence" value="ECO:0007669"/>
    <property type="project" value="TreeGrafter"/>
</dbReference>
<reference evidence="9" key="1">
    <citation type="submission" date="2012-09" db="EMBL/GenBank/DDBJ databases">
        <title>Genome sequencing and comparative transcriptomics of race 1 and race 4 of banana pathogen: Fusarium oxysporum f. sp. cubense.</title>
        <authorList>
            <person name="Fang X."/>
            <person name="Huang J."/>
        </authorList>
    </citation>
    <scope>NUCLEOTIDE SEQUENCE [LARGE SCALE GENOMIC DNA]</scope>
    <source>
        <strain evidence="9">race 4</strain>
    </source>
</reference>
<evidence type="ECO:0000256" key="6">
    <source>
        <dbReference type="RuleBase" id="RU368080"/>
    </source>
</evidence>
<dbReference type="GO" id="GO:0060090">
    <property type="term" value="F:molecular adaptor activity"/>
    <property type="evidence" value="ECO:0007669"/>
    <property type="project" value="TreeGrafter"/>
</dbReference>
<sequence length="131" mass="15277">MEKESVFAKLQEMQQLKDFYERYASAYDSLILEVERRRAVDDRVRSIWRKAQENADKLLETDRVSREVFRQDVGEFLPTDLWAGMQGSAKKWTVVKEGEDEGDGEVQPLRRSVVEAAKERLARAGERRGVR</sequence>
<dbReference type="EMBL" id="KB726992">
    <property type="protein sequence ID" value="EMT64334.1"/>
    <property type="molecule type" value="Genomic_DNA"/>
</dbReference>
<dbReference type="Pfam" id="PF04108">
    <property type="entry name" value="ATG17_like"/>
    <property type="match status" value="1"/>
</dbReference>
<keyword evidence="9" id="KW-1185">Reference proteome</keyword>
<dbReference type="GO" id="GO:0030295">
    <property type="term" value="F:protein kinase activator activity"/>
    <property type="evidence" value="ECO:0007669"/>
    <property type="project" value="TreeGrafter"/>
</dbReference>
<evidence type="ECO:0000259" key="7">
    <source>
        <dbReference type="Pfam" id="PF04108"/>
    </source>
</evidence>
<dbReference type="STRING" id="1229665.N1RF56"/>
<dbReference type="AlphaFoldDB" id="N1RF56"/>
<dbReference type="PANTHER" id="PTHR28005:SF1">
    <property type="entry name" value="AUTOPHAGY-RELATED PROTEIN 17"/>
    <property type="match status" value="1"/>
</dbReference>